<protein>
    <recommendedName>
        <fullName evidence="3">Leucine zipper homeobox-associated domain-containing protein</fullName>
    </recommendedName>
</protein>
<dbReference type="EMBL" id="JAGKQH010000018">
    <property type="protein sequence ID" value="KAG6574262.1"/>
    <property type="molecule type" value="Genomic_DNA"/>
</dbReference>
<evidence type="ECO:0000313" key="5">
    <source>
        <dbReference type="Proteomes" id="UP000685013"/>
    </source>
</evidence>
<keyword evidence="1" id="KW-0175">Coiled coil</keyword>
<feature type="region of interest" description="Disordered" evidence="2">
    <location>
        <begin position="69"/>
        <end position="103"/>
    </location>
</feature>
<sequence>MENDFRSLRASHDNLASQFRTLQEENNSLLSQLQKLGELVQEEPGEGCYSTNFGKNADENQAKLEILEDEPEQNGVTHLNNNSKTENGGGHQATHLLEGRSNGNSHSEEQVWCDFESDGGVIFEYQPCSSLHLQGLSFWG</sequence>
<evidence type="ECO:0000256" key="2">
    <source>
        <dbReference type="SAM" id="MobiDB-lite"/>
    </source>
</evidence>
<keyword evidence="5" id="KW-1185">Reference proteome</keyword>
<comment type="caution">
    <text evidence="4">The sequence shown here is derived from an EMBL/GenBank/DDBJ whole genome shotgun (WGS) entry which is preliminary data.</text>
</comment>
<feature type="coiled-coil region" evidence="1">
    <location>
        <begin position="12"/>
        <end position="39"/>
    </location>
</feature>
<dbReference type="InterPro" id="IPR003106">
    <property type="entry name" value="Leu_zip_homeo"/>
</dbReference>
<proteinExistence type="predicted"/>
<feature type="non-terminal residue" evidence="4">
    <location>
        <position position="1"/>
    </location>
</feature>
<feature type="domain" description="Leucine zipper homeobox-associated" evidence="3">
    <location>
        <begin position="1"/>
        <end position="41"/>
    </location>
</feature>
<evidence type="ECO:0000259" key="3">
    <source>
        <dbReference type="Pfam" id="PF02183"/>
    </source>
</evidence>
<dbReference type="Proteomes" id="UP000685013">
    <property type="component" value="Chromosome 18"/>
</dbReference>
<organism evidence="4 5">
    <name type="scientific">Cucurbita argyrosperma subsp. sororia</name>
    <dbReference type="NCBI Taxonomy" id="37648"/>
    <lineage>
        <taxon>Eukaryota</taxon>
        <taxon>Viridiplantae</taxon>
        <taxon>Streptophyta</taxon>
        <taxon>Embryophyta</taxon>
        <taxon>Tracheophyta</taxon>
        <taxon>Spermatophyta</taxon>
        <taxon>Magnoliopsida</taxon>
        <taxon>eudicotyledons</taxon>
        <taxon>Gunneridae</taxon>
        <taxon>Pentapetalae</taxon>
        <taxon>rosids</taxon>
        <taxon>fabids</taxon>
        <taxon>Cucurbitales</taxon>
        <taxon>Cucurbitaceae</taxon>
        <taxon>Cucurbiteae</taxon>
        <taxon>Cucurbita</taxon>
    </lineage>
</organism>
<dbReference type="AlphaFoldDB" id="A0AAV6M3M1"/>
<gene>
    <name evidence="4" type="ORF">SDJN03_28149</name>
</gene>
<dbReference type="GO" id="GO:0006355">
    <property type="term" value="P:regulation of DNA-templated transcription"/>
    <property type="evidence" value="ECO:0007669"/>
    <property type="project" value="InterPro"/>
</dbReference>
<evidence type="ECO:0000313" key="4">
    <source>
        <dbReference type="EMBL" id="KAG6574262.1"/>
    </source>
</evidence>
<name>A0AAV6M3M1_9ROSI</name>
<evidence type="ECO:0000256" key="1">
    <source>
        <dbReference type="SAM" id="Coils"/>
    </source>
</evidence>
<accession>A0AAV6M3M1</accession>
<dbReference type="GO" id="GO:0043565">
    <property type="term" value="F:sequence-specific DNA binding"/>
    <property type="evidence" value="ECO:0007669"/>
    <property type="project" value="InterPro"/>
</dbReference>
<reference evidence="4 5" key="1">
    <citation type="journal article" date="2021" name="Hortic Res">
        <title>The domestication of Cucurbita argyrosperma as revealed by the genome of its wild relative.</title>
        <authorList>
            <person name="Barrera-Redondo J."/>
            <person name="Sanchez-de la Vega G."/>
            <person name="Aguirre-Liguori J.A."/>
            <person name="Castellanos-Morales G."/>
            <person name="Gutierrez-Guerrero Y.T."/>
            <person name="Aguirre-Dugua X."/>
            <person name="Aguirre-Planter E."/>
            <person name="Tenaillon M.I."/>
            <person name="Lira-Saade R."/>
            <person name="Eguiarte L.E."/>
        </authorList>
    </citation>
    <scope>NUCLEOTIDE SEQUENCE [LARGE SCALE GENOMIC DNA]</scope>
    <source>
        <strain evidence="4">JBR-2021</strain>
    </source>
</reference>
<feature type="compositionally biased region" description="Polar residues" evidence="2">
    <location>
        <begin position="74"/>
        <end position="86"/>
    </location>
</feature>
<dbReference type="Pfam" id="PF02183">
    <property type="entry name" value="HALZ"/>
    <property type="match status" value="1"/>
</dbReference>